<feature type="domain" description="Type VII secretion system protein EccE" evidence="8">
    <location>
        <begin position="147"/>
        <end position="225"/>
    </location>
</feature>
<comment type="subcellular location">
    <subcellularLocation>
        <location evidence="1">Cell membrane</location>
    </subcellularLocation>
</comment>
<evidence type="ECO:0000259" key="8">
    <source>
        <dbReference type="Pfam" id="PF11203"/>
    </source>
</evidence>
<sequence length="635" mass="65830">MRKVLYVVLVQAALALSVLAWTVHPAWALGLVVAPVGLLARSRGTAVRPFMTSVDIDGVAAGVVEDADGLAAMIQVGNLSDLLGDAPPPLPPLSTLLPPPAPDLPELRVQLLISATAALDRDASPSAVSYRQLTDGQVLAHQRVLLCVRARRAGGFQREDLEHTLVAAVRRVCRQLTKAHLPAHPLSAPSASAALAETAGDRPGLPTRETRRGLEVGGLHQAVFRLRRRPREGPFATHLLTLPCAAVTVALTAAGDDPCRAELTIRLAAPTPAALDRATAALHRLATTHDAAVTRLRGAQLDGLAATLPLGGGAPSSTAALAGLLTGRDDLTPDGTPARPVTAADLASLQPTPAPAGLMLGRDRRGAPAVIHPFRAQPTRAVLIGGARCVQLLTLRALAVGAHVTIQSSRPDTWSPFLRSLTGEQITLLPATQPAALPTPTPTHPQLLILDLDAAPTARPAAAAHRTPTASSRPAAATHADGHEPAPAPPSTVGSRPAATPARANAPRPALTSTPAPSTGFTPTPVDGPDADLVVGAGFPAISTESAWRATLVIRDGLTLADADLLTEADLVFLQPLTPAEATIATDVLGLTASASWLTRIPPEMLGTVINHHTLRWTHLSPTPIELQLIGRPTR</sequence>
<gene>
    <name evidence="9" type="ORF">GCM10009827_082610</name>
</gene>
<keyword evidence="4" id="KW-0812">Transmembrane</keyword>
<dbReference type="Pfam" id="PF11203">
    <property type="entry name" value="EccE"/>
    <property type="match status" value="1"/>
</dbReference>
<protein>
    <recommendedName>
        <fullName evidence="8">Type VII secretion system protein EccE domain-containing protein</fullName>
    </recommendedName>
</protein>
<evidence type="ECO:0000313" key="9">
    <source>
        <dbReference type="EMBL" id="GAA1549657.1"/>
    </source>
</evidence>
<evidence type="ECO:0000256" key="1">
    <source>
        <dbReference type="ARBA" id="ARBA00004236"/>
    </source>
</evidence>
<name>A0ABN2C1F0_9ACTN</name>
<feature type="compositionally biased region" description="Low complexity" evidence="7">
    <location>
        <begin position="496"/>
        <end position="510"/>
    </location>
</feature>
<evidence type="ECO:0000256" key="5">
    <source>
        <dbReference type="ARBA" id="ARBA00022989"/>
    </source>
</evidence>
<comment type="caution">
    <text evidence="9">The sequence shown here is derived from an EMBL/GenBank/DDBJ whole genome shotgun (WGS) entry which is preliminary data.</text>
</comment>
<dbReference type="RefSeq" id="WP_344509046.1">
    <property type="nucleotide sequence ID" value="NZ_BAAAQD010000021.1"/>
</dbReference>
<dbReference type="InterPro" id="IPR021368">
    <property type="entry name" value="T7SS_EccE"/>
</dbReference>
<comment type="similarity">
    <text evidence="2">Belongs to the EccE family.</text>
</comment>
<evidence type="ECO:0000256" key="2">
    <source>
        <dbReference type="ARBA" id="ARBA00007759"/>
    </source>
</evidence>
<reference evidence="9 10" key="1">
    <citation type="journal article" date="2019" name="Int. J. Syst. Evol. Microbiol.">
        <title>The Global Catalogue of Microorganisms (GCM) 10K type strain sequencing project: providing services to taxonomists for standard genome sequencing and annotation.</title>
        <authorList>
            <consortium name="The Broad Institute Genomics Platform"/>
            <consortium name="The Broad Institute Genome Sequencing Center for Infectious Disease"/>
            <person name="Wu L."/>
            <person name="Ma J."/>
        </authorList>
    </citation>
    <scope>NUCLEOTIDE SEQUENCE [LARGE SCALE GENOMIC DNA]</scope>
    <source>
        <strain evidence="9 10">JCM 15933</strain>
    </source>
</reference>
<evidence type="ECO:0000256" key="3">
    <source>
        <dbReference type="ARBA" id="ARBA00022475"/>
    </source>
</evidence>
<accession>A0ABN2C1F0</accession>
<feature type="compositionally biased region" description="Low complexity" evidence="7">
    <location>
        <begin position="458"/>
        <end position="478"/>
    </location>
</feature>
<feature type="region of interest" description="Disordered" evidence="7">
    <location>
        <begin position="458"/>
        <end position="529"/>
    </location>
</feature>
<evidence type="ECO:0000256" key="6">
    <source>
        <dbReference type="ARBA" id="ARBA00023136"/>
    </source>
</evidence>
<keyword evidence="3" id="KW-1003">Cell membrane</keyword>
<keyword evidence="5" id="KW-1133">Transmembrane helix</keyword>
<dbReference type="Proteomes" id="UP001501470">
    <property type="component" value="Unassembled WGS sequence"/>
</dbReference>
<evidence type="ECO:0000256" key="4">
    <source>
        <dbReference type="ARBA" id="ARBA00022692"/>
    </source>
</evidence>
<keyword evidence="10" id="KW-1185">Reference proteome</keyword>
<evidence type="ECO:0000313" key="10">
    <source>
        <dbReference type="Proteomes" id="UP001501470"/>
    </source>
</evidence>
<keyword evidence="6" id="KW-0472">Membrane</keyword>
<dbReference type="InterPro" id="IPR050051">
    <property type="entry name" value="EccE_dom"/>
</dbReference>
<dbReference type="NCBIfam" id="TIGR03923">
    <property type="entry name" value="T7SS_EccE"/>
    <property type="match status" value="1"/>
</dbReference>
<dbReference type="EMBL" id="BAAAQD010000021">
    <property type="protein sequence ID" value="GAA1549657.1"/>
    <property type="molecule type" value="Genomic_DNA"/>
</dbReference>
<feature type="compositionally biased region" description="Polar residues" evidence="7">
    <location>
        <begin position="511"/>
        <end position="522"/>
    </location>
</feature>
<evidence type="ECO:0000256" key="7">
    <source>
        <dbReference type="SAM" id="MobiDB-lite"/>
    </source>
</evidence>
<proteinExistence type="inferred from homology"/>
<organism evidence="9 10">
    <name type="scientific">Dactylosporangium maewongense</name>
    <dbReference type="NCBI Taxonomy" id="634393"/>
    <lineage>
        <taxon>Bacteria</taxon>
        <taxon>Bacillati</taxon>
        <taxon>Actinomycetota</taxon>
        <taxon>Actinomycetes</taxon>
        <taxon>Micromonosporales</taxon>
        <taxon>Micromonosporaceae</taxon>
        <taxon>Dactylosporangium</taxon>
    </lineage>
</organism>